<dbReference type="Proteomes" id="UP000004810">
    <property type="component" value="Unassembled WGS sequence"/>
</dbReference>
<proteinExistence type="predicted"/>
<evidence type="ECO:0000313" key="2">
    <source>
        <dbReference type="Proteomes" id="UP000004810"/>
    </source>
</evidence>
<sequence length="192" mass="21754">MIIFRERYYNIFEVYSKYYVARCFPECVGSSYQGTTISPHRTRILAPATAKPNYNTRLIDAIAIKAFSKYEWGPSTYYDSEEIKGNIAEKVQSVAKKSATPVALPVSNAAGKLKRKLGTSLFIYPTEQFRSLCLIRPSEPQKSSNIDAIDTCTSRPPKLDGLVVLLQLGDLNRMFDNEHFWFFLIETCVAVT</sequence>
<organism evidence="1 2">
    <name type="scientific">Wuchereria bancrofti</name>
    <dbReference type="NCBI Taxonomy" id="6293"/>
    <lineage>
        <taxon>Eukaryota</taxon>
        <taxon>Metazoa</taxon>
        <taxon>Ecdysozoa</taxon>
        <taxon>Nematoda</taxon>
        <taxon>Chromadorea</taxon>
        <taxon>Rhabditida</taxon>
        <taxon>Spirurina</taxon>
        <taxon>Spiruromorpha</taxon>
        <taxon>Filarioidea</taxon>
        <taxon>Onchocercidae</taxon>
        <taxon>Wuchereria</taxon>
    </lineage>
</organism>
<dbReference type="EMBL" id="ADBV01003425">
    <property type="protein sequence ID" value="EJW81714.1"/>
    <property type="molecule type" value="Genomic_DNA"/>
</dbReference>
<evidence type="ECO:0000313" key="1">
    <source>
        <dbReference type="EMBL" id="EJW81714.1"/>
    </source>
</evidence>
<dbReference type="AlphaFoldDB" id="J9F313"/>
<protein>
    <submittedName>
        <fullName evidence="1">Uncharacterized protein</fullName>
    </submittedName>
</protein>
<gene>
    <name evidence="1" type="ORF">WUBG_07376</name>
</gene>
<comment type="caution">
    <text evidence="1">The sequence shown here is derived from an EMBL/GenBank/DDBJ whole genome shotgun (WGS) entry which is preliminary data.</text>
</comment>
<reference evidence="2" key="1">
    <citation type="submission" date="2012-08" db="EMBL/GenBank/DDBJ databases">
        <title>The Genome Sequence of Wuchereria bancrofti.</title>
        <authorList>
            <person name="Nutman T.B."/>
            <person name="Fink D.L."/>
            <person name="Russ C."/>
            <person name="Young S."/>
            <person name="Zeng Q."/>
            <person name="Koehrsen M."/>
            <person name="Alvarado L."/>
            <person name="Berlin A."/>
            <person name="Chapman S.B."/>
            <person name="Chen Z."/>
            <person name="Freedman E."/>
            <person name="Gellesch M."/>
            <person name="Goldberg J."/>
            <person name="Griggs A."/>
            <person name="Gujja S."/>
            <person name="Heilman E.R."/>
            <person name="Heiman D."/>
            <person name="Hepburn T."/>
            <person name="Howarth C."/>
            <person name="Jen D."/>
            <person name="Larson L."/>
            <person name="Lewis B."/>
            <person name="Mehta T."/>
            <person name="Park D."/>
            <person name="Pearson M."/>
            <person name="Roberts A."/>
            <person name="Saif S."/>
            <person name="Shea T."/>
            <person name="Shenoy N."/>
            <person name="Sisk P."/>
            <person name="Stolte C."/>
            <person name="Sykes S."/>
            <person name="Walk T."/>
            <person name="White J."/>
            <person name="Yandava C."/>
            <person name="Haas B."/>
            <person name="Henn M.R."/>
            <person name="Nusbaum C."/>
            <person name="Birren B."/>
        </authorList>
    </citation>
    <scope>NUCLEOTIDE SEQUENCE [LARGE SCALE GENOMIC DNA]</scope>
    <source>
        <strain evidence="2">NA</strain>
    </source>
</reference>
<accession>J9F313</accession>
<name>J9F313_WUCBA</name>